<feature type="transmembrane region" description="Helical" evidence="7">
    <location>
        <begin position="99"/>
        <end position="122"/>
    </location>
</feature>
<comment type="catalytic activity">
    <reaction evidence="6">
        <text>(E)-4-coumarate + ATP + CoA = (E)-4-coumaroyl-CoA + AMP + diphosphate</text>
        <dbReference type="Rhea" id="RHEA:19641"/>
        <dbReference type="ChEBI" id="CHEBI:12876"/>
        <dbReference type="ChEBI" id="CHEBI:30616"/>
        <dbReference type="ChEBI" id="CHEBI:33019"/>
        <dbReference type="ChEBI" id="CHEBI:57287"/>
        <dbReference type="ChEBI" id="CHEBI:85008"/>
        <dbReference type="ChEBI" id="CHEBI:456215"/>
        <dbReference type="EC" id="6.2.1.12"/>
    </reaction>
    <physiologicalReaction direction="left-to-right" evidence="6">
        <dbReference type="Rhea" id="RHEA:19642"/>
    </physiologicalReaction>
</comment>
<feature type="domain" description="AMP-binding enzyme C-terminal" evidence="9">
    <location>
        <begin position="484"/>
        <end position="535"/>
    </location>
</feature>
<dbReference type="GO" id="GO:0016207">
    <property type="term" value="F:4-coumarate-CoA ligase activity"/>
    <property type="evidence" value="ECO:0007669"/>
    <property type="project" value="UniProtKB-EC"/>
</dbReference>
<comment type="similarity">
    <text evidence="2">Belongs to the ATP-dependent AMP-binding enzyme family.</text>
</comment>
<dbReference type="InterPro" id="IPR000873">
    <property type="entry name" value="AMP-dep_synth/lig_dom"/>
</dbReference>
<dbReference type="Gene3D" id="3.30.300.30">
    <property type="match status" value="1"/>
</dbReference>
<evidence type="ECO:0000259" key="9">
    <source>
        <dbReference type="Pfam" id="PF13193"/>
    </source>
</evidence>
<protein>
    <recommendedName>
        <fullName evidence="3">4-coumarate--CoA ligase</fullName>
        <ecNumber evidence="3">6.2.1.12</ecNumber>
    </recommendedName>
</protein>
<evidence type="ECO:0000313" key="11">
    <source>
        <dbReference type="Proteomes" id="UP001187192"/>
    </source>
</evidence>
<dbReference type="Gene3D" id="3.40.50.12780">
    <property type="entry name" value="N-terminal domain of ligase-like"/>
    <property type="match status" value="1"/>
</dbReference>
<dbReference type="InterPro" id="IPR020845">
    <property type="entry name" value="AMP-binding_CS"/>
</dbReference>
<sequence length="553" mass="60875">MSIFNTKTIDNKKQQFPHWYSPETGIYQSKYPSINLPSDPFLDVVTFIFSSKPHQKSVSNYEALIDSSSGVSISYSDLFPLVKSIASGLISKGVSKGDVVLALLPNSIYFPIILLGVMYSGAIFTPMNPLSTAAEIKNRVADCNPCLAFTVPDKVQALHALGISAIMVPESPRVKIDDKSGPIPNPDFSEFTRLVTIARDNDTTVTAPVINQDDTAAIMYSSGTTGASKGVVLSHGNFIAMVEVFVRFEASLYEYQSWQVVYLALLPMFHVYGMCHFAMGLLALGSKVVVMKRFDIKEVVNSIEKFKVTHLTVVPPILPFLTKAAKEVGGQKRFESLKQVSFGAAPSSRKIIQDLVQTLPHVDFIQGYGMTETTATGCRGFNTKKLRNYSSAGLLLPNTQAKVVDWKTGSFLPPGSIGELWLRGPGVMKGYLNNAAETRSTLDEDGWLRTGDIVYFDQNAYLYIIDRLKEMIKYKGFQIAPADLESVLASHPEILDFGVAGVTDEECGEIPVAFVVRRQGSSLSHEDVMNYVARQCVLSIKTRYKKSILLMFG</sequence>
<keyword evidence="11" id="KW-1185">Reference proteome</keyword>
<comment type="caution">
    <text evidence="10">The sequence shown here is derived from an EMBL/GenBank/DDBJ whole genome shotgun (WGS) entry which is preliminary data.</text>
</comment>
<reference evidence="10" key="1">
    <citation type="submission" date="2023-07" db="EMBL/GenBank/DDBJ databases">
        <title>draft genome sequence of fig (Ficus carica).</title>
        <authorList>
            <person name="Takahashi T."/>
            <person name="Nishimura K."/>
        </authorList>
    </citation>
    <scope>NUCLEOTIDE SEQUENCE</scope>
</reference>
<dbReference type="EMBL" id="BTGU01000134">
    <property type="protein sequence ID" value="GMN62762.1"/>
    <property type="molecule type" value="Genomic_DNA"/>
</dbReference>
<keyword evidence="7" id="KW-0812">Transmembrane</keyword>
<dbReference type="Pfam" id="PF00501">
    <property type="entry name" value="AMP-binding"/>
    <property type="match status" value="1"/>
</dbReference>
<dbReference type="Proteomes" id="UP001187192">
    <property type="component" value="Unassembled WGS sequence"/>
</dbReference>
<evidence type="ECO:0000256" key="6">
    <source>
        <dbReference type="ARBA" id="ARBA00034252"/>
    </source>
</evidence>
<dbReference type="GO" id="GO:0006744">
    <property type="term" value="P:ubiquinone biosynthetic process"/>
    <property type="evidence" value="ECO:0007669"/>
    <property type="project" value="TreeGrafter"/>
</dbReference>
<dbReference type="InterPro" id="IPR045851">
    <property type="entry name" value="AMP-bd_C_sf"/>
</dbReference>
<keyword evidence="7" id="KW-1133">Transmembrane helix</keyword>
<proteinExistence type="inferred from homology"/>
<evidence type="ECO:0000256" key="2">
    <source>
        <dbReference type="ARBA" id="ARBA00006432"/>
    </source>
</evidence>
<evidence type="ECO:0000256" key="5">
    <source>
        <dbReference type="ARBA" id="ARBA00022598"/>
    </source>
</evidence>
<accession>A0AA88DVD8</accession>
<evidence type="ECO:0000256" key="1">
    <source>
        <dbReference type="ARBA" id="ARBA00004496"/>
    </source>
</evidence>
<dbReference type="GO" id="GO:0005777">
    <property type="term" value="C:peroxisome"/>
    <property type="evidence" value="ECO:0007669"/>
    <property type="project" value="TreeGrafter"/>
</dbReference>
<evidence type="ECO:0000256" key="4">
    <source>
        <dbReference type="ARBA" id="ARBA00022490"/>
    </source>
</evidence>
<gene>
    <name evidence="10" type="ORF">TIFTF001_031844</name>
</gene>
<dbReference type="SUPFAM" id="SSF56801">
    <property type="entry name" value="Acetyl-CoA synthetase-like"/>
    <property type="match status" value="1"/>
</dbReference>
<feature type="domain" description="AMP-dependent synthetase/ligase" evidence="8">
    <location>
        <begin position="59"/>
        <end position="432"/>
    </location>
</feature>
<dbReference type="CDD" id="cd05904">
    <property type="entry name" value="4CL"/>
    <property type="match status" value="1"/>
</dbReference>
<evidence type="ECO:0000259" key="8">
    <source>
        <dbReference type="Pfam" id="PF00501"/>
    </source>
</evidence>
<dbReference type="FunFam" id="3.40.50.12780:FF:000003">
    <property type="entry name" value="Long-chain-fatty-acid--CoA ligase FadD"/>
    <property type="match status" value="1"/>
</dbReference>
<evidence type="ECO:0000313" key="10">
    <source>
        <dbReference type="EMBL" id="GMN62762.1"/>
    </source>
</evidence>
<comment type="subcellular location">
    <subcellularLocation>
        <location evidence="1">Cytoplasm</location>
    </subcellularLocation>
</comment>
<keyword evidence="5" id="KW-0436">Ligase</keyword>
<organism evidence="10 11">
    <name type="scientific">Ficus carica</name>
    <name type="common">Common fig</name>
    <dbReference type="NCBI Taxonomy" id="3494"/>
    <lineage>
        <taxon>Eukaryota</taxon>
        <taxon>Viridiplantae</taxon>
        <taxon>Streptophyta</taxon>
        <taxon>Embryophyta</taxon>
        <taxon>Tracheophyta</taxon>
        <taxon>Spermatophyta</taxon>
        <taxon>Magnoliopsida</taxon>
        <taxon>eudicotyledons</taxon>
        <taxon>Gunneridae</taxon>
        <taxon>Pentapetalae</taxon>
        <taxon>rosids</taxon>
        <taxon>fabids</taxon>
        <taxon>Rosales</taxon>
        <taxon>Moraceae</taxon>
        <taxon>Ficeae</taxon>
        <taxon>Ficus</taxon>
    </lineage>
</organism>
<dbReference type="EC" id="6.2.1.12" evidence="3"/>
<dbReference type="PROSITE" id="PS00455">
    <property type="entry name" value="AMP_BINDING"/>
    <property type="match status" value="1"/>
</dbReference>
<dbReference type="InterPro" id="IPR042099">
    <property type="entry name" value="ANL_N_sf"/>
</dbReference>
<evidence type="ECO:0000256" key="3">
    <source>
        <dbReference type="ARBA" id="ARBA00012959"/>
    </source>
</evidence>
<dbReference type="AlphaFoldDB" id="A0AA88DVD8"/>
<dbReference type="PANTHER" id="PTHR24096">
    <property type="entry name" value="LONG-CHAIN-FATTY-ACID--COA LIGASE"/>
    <property type="match status" value="1"/>
</dbReference>
<keyword evidence="4" id="KW-0963">Cytoplasm</keyword>
<dbReference type="PANTHER" id="PTHR24096:SF149">
    <property type="entry name" value="AMP-BINDING DOMAIN-CONTAINING PROTEIN-RELATED"/>
    <property type="match status" value="1"/>
</dbReference>
<dbReference type="Pfam" id="PF13193">
    <property type="entry name" value="AMP-binding_C"/>
    <property type="match status" value="1"/>
</dbReference>
<keyword evidence="7" id="KW-0472">Membrane</keyword>
<name>A0AA88DVD8_FICCA</name>
<evidence type="ECO:0000256" key="7">
    <source>
        <dbReference type="SAM" id="Phobius"/>
    </source>
</evidence>
<dbReference type="InterPro" id="IPR025110">
    <property type="entry name" value="AMP-bd_C"/>
</dbReference>